<reference evidence="1 2" key="1">
    <citation type="submission" date="2018-01" db="EMBL/GenBank/DDBJ databases">
        <title>Complete genome sequence of G25-42.</title>
        <authorList>
            <person name="Zheng Z."/>
            <person name="Sun M."/>
        </authorList>
    </citation>
    <scope>NUCLEOTIDE SEQUENCE [LARGE SCALE GENOMIC DNA]</scope>
    <source>
        <strain evidence="1 2">G25-42</strain>
    </source>
</reference>
<organism evidence="1 2">
    <name type="scientific">Bacillus thuringiensis</name>
    <dbReference type="NCBI Taxonomy" id="1428"/>
    <lineage>
        <taxon>Bacteria</taxon>
        <taxon>Bacillati</taxon>
        <taxon>Bacillota</taxon>
        <taxon>Bacilli</taxon>
        <taxon>Bacillales</taxon>
        <taxon>Bacillaceae</taxon>
        <taxon>Bacillus</taxon>
        <taxon>Bacillus cereus group</taxon>
    </lineage>
</organism>
<proteinExistence type="predicted"/>
<gene>
    <name evidence="1" type="ORF">BM74_19250</name>
</gene>
<evidence type="ECO:0000313" key="2">
    <source>
        <dbReference type="Proteomes" id="UP000286687"/>
    </source>
</evidence>
<dbReference type="EMBL" id="LDER01000243">
    <property type="protein sequence ID" value="RVU62741.1"/>
    <property type="molecule type" value="Genomic_DNA"/>
</dbReference>
<dbReference type="RefSeq" id="WP_127813962.1">
    <property type="nucleotide sequence ID" value="NZ_LDER01000243.1"/>
</dbReference>
<sequence>MDSSSKIILSNGKEYIVSIQLGSLIGKTLVNGEGELLNTLVLVPHIDAETGNEMRVALNPQYIVAVEESSIKIQSHIPSVFRIENINKDVE</sequence>
<dbReference type="Proteomes" id="UP000286687">
    <property type="component" value="Unassembled WGS sequence"/>
</dbReference>
<evidence type="ECO:0000313" key="1">
    <source>
        <dbReference type="EMBL" id="RVU62741.1"/>
    </source>
</evidence>
<dbReference type="AlphaFoldDB" id="A0A437SJ64"/>
<comment type="caution">
    <text evidence="1">The sequence shown here is derived from an EMBL/GenBank/DDBJ whole genome shotgun (WGS) entry which is preliminary data.</text>
</comment>
<accession>A0A437SJ64</accession>
<name>A0A437SJ64_BACTU</name>
<protein>
    <submittedName>
        <fullName evidence="1">Uncharacterized protein</fullName>
    </submittedName>
</protein>